<sequence>MRTAAVVLNPTKTDQHRLQGVLDAAAVRHGWASTRWYPTAADDGGRAAARAAADSAPDVILAVGGDGTLRIVAEQLRGTGIPVAVLPTGTGNLFARNLGLPRNDVDAVIDTVFTGTDRQIDLGLAELTHADHSTSEHVFLVMAGIGLDASMAADTNAWVKKRFGWVAYSDPIARSVIGNRQIPIRYTLDNGPARSMRAHTIIVGNCGTLTAGVLLLPRAEPDDGILDAVAFRPNGWFGWTKIGYTLTLNRFFARTGFGRVLAKVLPRSRALPTTRARNLRLDLDTPERVQLDGDPFGTVRSVTLTTHHHGLTLRTAPLRSAQ</sequence>
<keyword evidence="7" id="KW-0444">Lipid biosynthesis</keyword>
<proteinExistence type="inferred from homology"/>
<dbReference type="InterPro" id="IPR001206">
    <property type="entry name" value="Diacylglycerol_kinase_cat_dom"/>
</dbReference>
<keyword evidence="4" id="KW-0547">Nucleotide-binding</keyword>
<evidence type="ECO:0000313" key="11">
    <source>
        <dbReference type="Proteomes" id="UP001236404"/>
    </source>
</evidence>
<protein>
    <submittedName>
        <fullName evidence="10">Diacylglycerol kinase family protein</fullName>
    </submittedName>
</protein>
<dbReference type="InterPro" id="IPR045540">
    <property type="entry name" value="YegS/DAGK_C"/>
</dbReference>
<keyword evidence="7" id="KW-0594">Phospholipid biosynthesis</keyword>
<keyword evidence="11" id="KW-1185">Reference proteome</keyword>
<keyword evidence="6" id="KW-0067">ATP-binding</keyword>
<comment type="similarity">
    <text evidence="2">Belongs to the diacylglycerol/lipid kinase family.</text>
</comment>
<dbReference type="EMBL" id="JAUCMN010000007">
    <property type="protein sequence ID" value="MDM7892218.1"/>
    <property type="molecule type" value="Genomic_DNA"/>
</dbReference>
<keyword evidence="7" id="KW-0443">Lipid metabolism</keyword>
<dbReference type="Pfam" id="PF00781">
    <property type="entry name" value="DAGK_cat"/>
    <property type="match status" value="1"/>
</dbReference>
<dbReference type="Gene3D" id="2.60.200.40">
    <property type="match status" value="1"/>
</dbReference>
<evidence type="ECO:0000256" key="4">
    <source>
        <dbReference type="ARBA" id="ARBA00022741"/>
    </source>
</evidence>
<gene>
    <name evidence="10" type="ORF">QUG93_11015</name>
</gene>
<dbReference type="Proteomes" id="UP001236404">
    <property type="component" value="Unassembled WGS sequence"/>
</dbReference>
<dbReference type="PANTHER" id="PTHR12358">
    <property type="entry name" value="SPHINGOSINE KINASE"/>
    <property type="match status" value="1"/>
</dbReference>
<dbReference type="Pfam" id="PF19279">
    <property type="entry name" value="YegS_C"/>
    <property type="match status" value="1"/>
</dbReference>
<keyword evidence="5 10" id="KW-0418">Kinase</keyword>
<dbReference type="InterPro" id="IPR016064">
    <property type="entry name" value="NAD/diacylglycerol_kinase_sf"/>
</dbReference>
<keyword evidence="3" id="KW-0808">Transferase</keyword>
<comment type="cofactor">
    <cofactor evidence="1">
        <name>Mg(2+)</name>
        <dbReference type="ChEBI" id="CHEBI:18420"/>
    </cofactor>
</comment>
<dbReference type="SUPFAM" id="SSF111331">
    <property type="entry name" value="NAD kinase/diacylglycerol kinase-like"/>
    <property type="match status" value="1"/>
</dbReference>
<dbReference type="Gene3D" id="3.40.50.10330">
    <property type="entry name" value="Probable inorganic polyphosphate/atp-NAD kinase, domain 1"/>
    <property type="match status" value="1"/>
</dbReference>
<evidence type="ECO:0000256" key="8">
    <source>
        <dbReference type="ARBA" id="ARBA00023264"/>
    </source>
</evidence>
<evidence type="ECO:0000259" key="9">
    <source>
        <dbReference type="PROSITE" id="PS50146"/>
    </source>
</evidence>
<evidence type="ECO:0000256" key="2">
    <source>
        <dbReference type="ARBA" id="ARBA00005983"/>
    </source>
</evidence>
<name>A0ABT7TRK2_9MICO</name>
<evidence type="ECO:0000256" key="1">
    <source>
        <dbReference type="ARBA" id="ARBA00001946"/>
    </source>
</evidence>
<dbReference type="InterPro" id="IPR050187">
    <property type="entry name" value="Lipid_Phosphate_FormReg"/>
</dbReference>
<dbReference type="RefSeq" id="WP_289473918.1">
    <property type="nucleotide sequence ID" value="NZ_JAUCMN010000007.1"/>
</dbReference>
<evidence type="ECO:0000313" key="10">
    <source>
        <dbReference type="EMBL" id="MDM7892218.1"/>
    </source>
</evidence>
<evidence type="ECO:0000256" key="5">
    <source>
        <dbReference type="ARBA" id="ARBA00022777"/>
    </source>
</evidence>
<dbReference type="SMART" id="SM00046">
    <property type="entry name" value="DAGKc"/>
    <property type="match status" value="1"/>
</dbReference>
<dbReference type="PROSITE" id="PS50146">
    <property type="entry name" value="DAGK"/>
    <property type="match status" value="1"/>
</dbReference>
<organism evidence="10 11">
    <name type="scientific">Curtobacterium caseinilyticum</name>
    <dbReference type="NCBI Taxonomy" id="3055137"/>
    <lineage>
        <taxon>Bacteria</taxon>
        <taxon>Bacillati</taxon>
        <taxon>Actinomycetota</taxon>
        <taxon>Actinomycetes</taxon>
        <taxon>Micrococcales</taxon>
        <taxon>Microbacteriaceae</taxon>
        <taxon>Curtobacterium</taxon>
    </lineage>
</organism>
<comment type="caution">
    <text evidence="10">The sequence shown here is derived from an EMBL/GenBank/DDBJ whole genome shotgun (WGS) entry which is preliminary data.</text>
</comment>
<keyword evidence="8" id="KW-1208">Phospholipid metabolism</keyword>
<accession>A0ABT7TRK2</accession>
<evidence type="ECO:0000256" key="6">
    <source>
        <dbReference type="ARBA" id="ARBA00022840"/>
    </source>
</evidence>
<dbReference type="PANTHER" id="PTHR12358:SF54">
    <property type="entry name" value="SPHINGOSINE KINASE RELATED PROTEIN"/>
    <property type="match status" value="1"/>
</dbReference>
<dbReference type="GO" id="GO:0016301">
    <property type="term" value="F:kinase activity"/>
    <property type="evidence" value="ECO:0007669"/>
    <property type="project" value="UniProtKB-KW"/>
</dbReference>
<reference evidence="10 11" key="1">
    <citation type="submission" date="2023-06" db="EMBL/GenBank/DDBJ databases">
        <authorList>
            <person name="Feng G."/>
            <person name="Li J."/>
            <person name="Zhu H."/>
        </authorList>
    </citation>
    <scope>NUCLEOTIDE SEQUENCE [LARGE SCALE GENOMIC DNA]</scope>
    <source>
        <strain evidence="10 11">RHCKG28</strain>
    </source>
</reference>
<evidence type="ECO:0000256" key="3">
    <source>
        <dbReference type="ARBA" id="ARBA00022679"/>
    </source>
</evidence>
<evidence type="ECO:0000256" key="7">
    <source>
        <dbReference type="ARBA" id="ARBA00023209"/>
    </source>
</evidence>
<dbReference type="InterPro" id="IPR017438">
    <property type="entry name" value="ATP-NAD_kinase_N"/>
</dbReference>
<feature type="domain" description="DAGKc" evidence="9">
    <location>
        <begin position="1"/>
        <end position="129"/>
    </location>
</feature>